<keyword evidence="1" id="KW-0732">Signal</keyword>
<dbReference type="Gene3D" id="2.60.120.260">
    <property type="entry name" value="Galactose-binding domain-like"/>
    <property type="match status" value="1"/>
</dbReference>
<dbReference type="GO" id="GO:0016829">
    <property type="term" value="F:lyase activity"/>
    <property type="evidence" value="ECO:0007669"/>
    <property type="project" value="UniProtKB-KW"/>
</dbReference>
<organism evidence="5 6">
    <name type="scientific">Streptococcus urinalis 2285-97</name>
    <dbReference type="NCBI Taxonomy" id="764291"/>
    <lineage>
        <taxon>Bacteria</taxon>
        <taxon>Bacillati</taxon>
        <taxon>Bacillota</taxon>
        <taxon>Bacilli</taxon>
        <taxon>Lactobacillales</taxon>
        <taxon>Streptococcaceae</taxon>
        <taxon>Streptococcus</taxon>
    </lineage>
</organism>
<dbReference type="SUPFAM" id="SSF81296">
    <property type="entry name" value="E set domains"/>
    <property type="match status" value="1"/>
</dbReference>
<evidence type="ECO:0000259" key="4">
    <source>
        <dbReference type="Pfam" id="PF22637"/>
    </source>
</evidence>
<feature type="chain" id="PRO_5003479836" evidence="1">
    <location>
        <begin position="28"/>
        <end position="482"/>
    </location>
</feature>
<name>G5KH58_9STRE</name>
<dbReference type="AlphaFoldDB" id="G5KH58"/>
<dbReference type="Gene3D" id="2.60.40.1380">
    <property type="entry name" value="E set domains, domain 4"/>
    <property type="match status" value="1"/>
</dbReference>
<dbReference type="Pfam" id="PF22637">
    <property type="entry name" value="CBM_4_9_1"/>
    <property type="match status" value="1"/>
</dbReference>
<reference evidence="5 6" key="1">
    <citation type="journal article" date="2014" name="Int. J. Syst. Evol. Microbiol.">
        <title>Phylogenomics and the dynamic genome evolution of the genus Streptococcus.</title>
        <authorList>
            <consortium name="The Broad Institute Genome Sequencing Platform"/>
            <person name="Richards V.P."/>
            <person name="Palmer S.R."/>
            <person name="Pavinski Bitar P.D."/>
            <person name="Qin X."/>
            <person name="Weinstock G.M."/>
            <person name="Highlander S.K."/>
            <person name="Town C.D."/>
            <person name="Burne R.A."/>
            <person name="Stanhope M.J."/>
        </authorList>
    </citation>
    <scope>NUCLEOTIDE SEQUENCE [LARGE SCALE GENOMIC DNA]</scope>
    <source>
        <strain evidence="5 6">2285-97</strain>
    </source>
</reference>
<feature type="signal peptide" evidence="1">
    <location>
        <begin position="1"/>
        <end position="27"/>
    </location>
</feature>
<evidence type="ECO:0000313" key="5">
    <source>
        <dbReference type="EMBL" id="EHJ56037.1"/>
    </source>
</evidence>
<evidence type="ECO:0000259" key="3">
    <source>
        <dbReference type="Pfam" id="PF21461"/>
    </source>
</evidence>
<dbReference type="Pfam" id="PF21461">
    <property type="entry name" value="HL_N-beta"/>
    <property type="match status" value="1"/>
</dbReference>
<evidence type="ECO:0000313" key="6">
    <source>
        <dbReference type="Proteomes" id="UP000005388"/>
    </source>
</evidence>
<dbReference type="InterPro" id="IPR048734">
    <property type="entry name" value="HL_N-beta"/>
</dbReference>
<keyword evidence="6" id="KW-1185">Reference proteome</keyword>
<evidence type="ECO:0000256" key="1">
    <source>
        <dbReference type="SAM" id="SignalP"/>
    </source>
</evidence>
<protein>
    <submittedName>
        <fullName evidence="5">Polysaccharide lyase family 8, N-terminal alpha-helical domain protein</fullName>
    </submittedName>
</protein>
<dbReference type="PANTHER" id="PTHR38481">
    <property type="entry name" value="HYALURONATE LYASE"/>
    <property type="match status" value="1"/>
</dbReference>
<dbReference type="Proteomes" id="UP000005388">
    <property type="component" value="Unassembled WGS sequence"/>
</dbReference>
<keyword evidence="5" id="KW-0456">Lyase</keyword>
<comment type="caution">
    <text evidence="5">The sequence shown here is derived from an EMBL/GenBank/DDBJ whole genome shotgun (WGS) entry which is preliminary data.</text>
</comment>
<dbReference type="InterPro" id="IPR023295">
    <property type="entry name" value="Hyaluronate_lyase_beta_dom_sf"/>
</dbReference>
<feature type="domain" description="Polysaccharide lyase 8 N-terminal alpha-helical" evidence="2">
    <location>
        <begin position="343"/>
        <end position="474"/>
    </location>
</feature>
<proteinExistence type="predicted"/>
<dbReference type="InterPro" id="IPR038970">
    <property type="entry name" value="Lyase_8"/>
</dbReference>
<dbReference type="EMBL" id="AEUZ02000001">
    <property type="protein sequence ID" value="EHJ56037.1"/>
    <property type="molecule type" value="Genomic_DNA"/>
</dbReference>
<dbReference type="eggNOG" id="COG5492">
    <property type="taxonomic scope" value="Bacteria"/>
</dbReference>
<dbReference type="InterPro" id="IPR008929">
    <property type="entry name" value="Chondroitin_lyas"/>
</dbReference>
<feature type="domain" description="Hyaluronate lyase-like N-terminal" evidence="4">
    <location>
        <begin position="90"/>
        <end position="243"/>
    </location>
</feature>
<dbReference type="InterPro" id="IPR012970">
    <property type="entry name" value="Lyase_8_alpha_N"/>
</dbReference>
<evidence type="ECO:0000259" key="2">
    <source>
        <dbReference type="Pfam" id="PF08124"/>
    </source>
</evidence>
<dbReference type="SUPFAM" id="SSF48230">
    <property type="entry name" value="Chondroitin AC/alginate lyase"/>
    <property type="match status" value="1"/>
</dbReference>
<dbReference type="InterPro" id="IPR054563">
    <property type="entry name" value="HylB-like_N"/>
</dbReference>
<dbReference type="Pfam" id="PF08124">
    <property type="entry name" value="Lyase_8_N"/>
    <property type="match status" value="1"/>
</dbReference>
<accession>G5KH58</accession>
<gene>
    <name evidence="5" type="ORF">STRUR_0150</name>
</gene>
<dbReference type="Gene3D" id="1.50.10.100">
    <property type="entry name" value="Chondroitin AC/alginate lyase"/>
    <property type="match status" value="1"/>
</dbReference>
<sequence length="482" mass="55634">MKKQTKVVALFSSIILGSLFVIPSINAEEVTTIATEVNKEQQVTTENLESAPKQVVTEKTGFEQKEGSLLERPDLQDEKEQVITTADNLVKNDQFIKKSNSQKGNDKQNEVVDDWHLYQDKAKTTEPPVIKTSQQGISIENQKDHDFKGVIYQDITIEPKQAYQLHYDVETKGITSQVFVRIIEKDDKNPIQKKEQIWYSQMTRGNEDKQTNIQHYSPDLMVSKVRLELYYDKGRGKVTFNNIGLRPLGEKKLVQIKKVDNSLETSVELPLHKAYVFKNQNLSYAIVDANNEVARIEKGVLIPKKIGKGTIEARDTNGKLQGTFSFTIVEQKGNPYQKQLDYWQQSILGDQFYHQDNVKMRQMTQQSDKEIKQILAERRNLLGTKEMSMHDLKKINPDQLVNSYRQLEKMAKQISIPTSIYYHDGKLISQIKSNMDWLAKNAYHPNMQQKTDSNWWYYEVAIPRAIVNTLTLLSLIFLIKKS</sequence>
<dbReference type="InterPro" id="IPR014756">
    <property type="entry name" value="Ig_E-set"/>
</dbReference>
<dbReference type="STRING" id="764291.STRUR_0150"/>
<feature type="domain" description="Hyaluronate lyase N-terminal beta-sheet" evidence="3">
    <location>
        <begin position="269"/>
        <end position="324"/>
    </location>
</feature>
<dbReference type="PANTHER" id="PTHR38481:SF1">
    <property type="entry name" value="HYALURONATE LYASE"/>
    <property type="match status" value="1"/>
</dbReference>